<dbReference type="SUPFAM" id="SSF52047">
    <property type="entry name" value="RNI-like"/>
    <property type="match status" value="1"/>
</dbReference>
<dbReference type="Gene3D" id="3.80.10.10">
    <property type="entry name" value="Ribonuclease Inhibitor"/>
    <property type="match status" value="2"/>
</dbReference>
<feature type="region of interest" description="Disordered" evidence="3">
    <location>
        <begin position="34"/>
        <end position="53"/>
    </location>
</feature>
<evidence type="ECO:0000313" key="4">
    <source>
        <dbReference type="EMBL" id="KAB5528357.1"/>
    </source>
</evidence>
<sequence>MSLMARCTLTSAIDKLIHSLCLESFPCGRGSWRKPTLRGSEDWHDGESTGAQLEESDNLHDLLQSPLSPWHEEASWSPQALVLRELAVKAPEKFNADLIYSSLTTLRIVDRGVSVIDEGLLMFSCLEELILTVNNITEVPLKNLPKTLKVLELYGNQISSLKILNTDLPPHLLHLGLGNNGLGSPEDLQYFTANLWPQLMSLDLSWSGYTEQYALVDALSRLPRLQSLVLEGNPLTLTTLYPGFTLDSLVHLLYLDGNQFKLKEEILVRCGLSPTNTAAEYHRWVYSGPLQDRYGRPAVHDQDVAAARKANHNRNHRLGHHG</sequence>
<dbReference type="PANTHER" id="PTHR15454">
    <property type="entry name" value="NISCHARIN RELATED"/>
    <property type="match status" value="1"/>
</dbReference>
<dbReference type="GO" id="GO:0005737">
    <property type="term" value="C:cytoplasm"/>
    <property type="evidence" value="ECO:0007669"/>
    <property type="project" value="TreeGrafter"/>
</dbReference>
<keyword evidence="5" id="KW-1185">Reference proteome</keyword>
<evidence type="ECO:0000256" key="3">
    <source>
        <dbReference type="SAM" id="MobiDB-lite"/>
    </source>
</evidence>
<dbReference type="InterPro" id="IPR032675">
    <property type="entry name" value="LRR_dom_sf"/>
</dbReference>
<evidence type="ECO:0000256" key="1">
    <source>
        <dbReference type="ARBA" id="ARBA00022614"/>
    </source>
</evidence>
<gene>
    <name evidence="4" type="ORF">PHYPO_G00139350</name>
</gene>
<name>A0A5N5KDS8_PANHP</name>
<dbReference type="PANTHER" id="PTHR15454:SF19">
    <property type="entry name" value="LEUCINE-RICH REPEAT-CONTAINING PROTEIN 51"/>
    <property type="match status" value="1"/>
</dbReference>
<evidence type="ECO:0000313" key="5">
    <source>
        <dbReference type="Proteomes" id="UP000327468"/>
    </source>
</evidence>
<comment type="caution">
    <text evidence="4">The sequence shown here is derived from an EMBL/GenBank/DDBJ whole genome shotgun (WGS) entry which is preliminary data.</text>
</comment>
<keyword evidence="1" id="KW-0433">Leucine-rich repeat</keyword>
<protein>
    <submittedName>
        <fullName evidence="4">Uncharacterized protein</fullName>
    </submittedName>
</protein>
<keyword evidence="2" id="KW-0677">Repeat</keyword>
<dbReference type="InterPro" id="IPR001611">
    <property type="entry name" value="Leu-rich_rpt"/>
</dbReference>
<dbReference type="EMBL" id="VFJC01000025">
    <property type="protein sequence ID" value="KAB5528357.1"/>
    <property type="molecule type" value="Genomic_DNA"/>
</dbReference>
<dbReference type="PROSITE" id="PS51450">
    <property type="entry name" value="LRR"/>
    <property type="match status" value="1"/>
</dbReference>
<reference evidence="4 5" key="1">
    <citation type="submission" date="2019-06" db="EMBL/GenBank/DDBJ databases">
        <title>A chromosome-scale genome assembly of the striped catfish, Pangasianodon hypophthalmus.</title>
        <authorList>
            <person name="Wen M."/>
            <person name="Zahm M."/>
            <person name="Roques C."/>
            <person name="Cabau C."/>
            <person name="Klopp C."/>
            <person name="Donnadieu C."/>
            <person name="Jouanno E."/>
            <person name="Avarre J.-C."/>
            <person name="Campet M."/>
            <person name="Ha T.T.T."/>
            <person name="Dugue R."/>
            <person name="Lampietro C."/>
            <person name="Louis A."/>
            <person name="Herpin A."/>
            <person name="Echchiki A."/>
            <person name="Berthelot C."/>
            <person name="Parey E."/>
            <person name="Roest-Crollius H."/>
            <person name="Braasch I."/>
            <person name="Postlethwait J."/>
            <person name="Bobe J."/>
            <person name="Montfort J."/>
            <person name="Bouchez O."/>
            <person name="Begum T."/>
            <person name="Schartl M."/>
            <person name="Guiguen Y."/>
        </authorList>
    </citation>
    <scope>NUCLEOTIDE SEQUENCE [LARGE SCALE GENOMIC DNA]</scope>
    <source>
        <strain evidence="4 5">Indonesia</strain>
        <tissue evidence="4">Blood</tissue>
    </source>
</reference>
<evidence type="ECO:0000256" key="2">
    <source>
        <dbReference type="ARBA" id="ARBA00022737"/>
    </source>
</evidence>
<accession>A0A5N5KDS8</accession>
<proteinExistence type="predicted"/>
<dbReference type="AlphaFoldDB" id="A0A5N5KDS8"/>
<dbReference type="Proteomes" id="UP000327468">
    <property type="component" value="Chromosome 24"/>
</dbReference>
<organism evidence="4 5">
    <name type="scientific">Pangasianodon hypophthalmus</name>
    <name type="common">Striped catfish</name>
    <name type="synonym">Helicophagus hypophthalmus</name>
    <dbReference type="NCBI Taxonomy" id="310915"/>
    <lineage>
        <taxon>Eukaryota</taxon>
        <taxon>Metazoa</taxon>
        <taxon>Chordata</taxon>
        <taxon>Craniata</taxon>
        <taxon>Vertebrata</taxon>
        <taxon>Euteleostomi</taxon>
        <taxon>Actinopterygii</taxon>
        <taxon>Neopterygii</taxon>
        <taxon>Teleostei</taxon>
        <taxon>Ostariophysi</taxon>
        <taxon>Siluriformes</taxon>
        <taxon>Pangasiidae</taxon>
        <taxon>Pangasianodon</taxon>
    </lineage>
</organism>